<accession>A0A8H6G601</accession>
<keyword evidence="2" id="KW-1185">Reference proteome</keyword>
<dbReference type="GeneID" id="59282620"/>
<protein>
    <submittedName>
        <fullName evidence="1">Uncharacterized protein</fullName>
    </submittedName>
</protein>
<organism evidence="1 2">
    <name type="scientific">Letharia columbiana</name>
    <dbReference type="NCBI Taxonomy" id="112416"/>
    <lineage>
        <taxon>Eukaryota</taxon>
        <taxon>Fungi</taxon>
        <taxon>Dikarya</taxon>
        <taxon>Ascomycota</taxon>
        <taxon>Pezizomycotina</taxon>
        <taxon>Lecanoromycetes</taxon>
        <taxon>OSLEUM clade</taxon>
        <taxon>Lecanoromycetidae</taxon>
        <taxon>Lecanorales</taxon>
        <taxon>Lecanorineae</taxon>
        <taxon>Parmeliaceae</taxon>
        <taxon>Letharia</taxon>
    </lineage>
</organism>
<evidence type="ECO:0000313" key="1">
    <source>
        <dbReference type="EMBL" id="KAF6241148.1"/>
    </source>
</evidence>
<comment type="caution">
    <text evidence="1">The sequence shown here is derived from an EMBL/GenBank/DDBJ whole genome shotgun (WGS) entry which is preliminary data.</text>
</comment>
<dbReference type="RefSeq" id="XP_037170396.1">
    <property type="nucleotide sequence ID" value="XM_037302889.1"/>
</dbReference>
<reference evidence="1 2" key="1">
    <citation type="journal article" date="2020" name="Genomics">
        <title>Complete, high-quality genomes from long-read metagenomic sequencing of two wolf lichen thalli reveals enigmatic genome architecture.</title>
        <authorList>
            <person name="McKenzie S.K."/>
            <person name="Walston R.F."/>
            <person name="Allen J.L."/>
        </authorList>
    </citation>
    <scope>NUCLEOTIDE SEQUENCE [LARGE SCALE GENOMIC DNA]</scope>
    <source>
        <strain evidence="1">WasteWater2</strain>
    </source>
</reference>
<dbReference type="Proteomes" id="UP000578531">
    <property type="component" value="Unassembled WGS sequence"/>
</dbReference>
<evidence type="ECO:0000313" key="2">
    <source>
        <dbReference type="Proteomes" id="UP000578531"/>
    </source>
</evidence>
<gene>
    <name evidence="1" type="ORF">HO173_000942</name>
</gene>
<dbReference type="EMBL" id="JACCJC010000002">
    <property type="protein sequence ID" value="KAF6241148.1"/>
    <property type="molecule type" value="Genomic_DNA"/>
</dbReference>
<sequence length="117" mass="12884">MWGTARYYVPAQLSPQTRCKDGFRVPLSNHPPPCHPACEHWSREGSSHVIELKEEDPALRRELLIARYASSDDDTVSGDNKIGSNARTCAMADQYDIAFLKTLSECMAPGAAGRPHG</sequence>
<dbReference type="AlphaFoldDB" id="A0A8H6G601"/>
<proteinExistence type="predicted"/>
<name>A0A8H6G601_9LECA</name>